<organism evidence="1 2">
    <name type="scientific">Paramuricea clavata</name>
    <name type="common">Red gorgonian</name>
    <name type="synonym">Violescent sea-whip</name>
    <dbReference type="NCBI Taxonomy" id="317549"/>
    <lineage>
        <taxon>Eukaryota</taxon>
        <taxon>Metazoa</taxon>
        <taxon>Cnidaria</taxon>
        <taxon>Anthozoa</taxon>
        <taxon>Octocorallia</taxon>
        <taxon>Malacalcyonacea</taxon>
        <taxon>Plexauridae</taxon>
        <taxon>Paramuricea</taxon>
    </lineage>
</organism>
<keyword evidence="2" id="KW-1185">Reference proteome</keyword>
<name>A0A7D9DMB6_PARCT</name>
<evidence type="ECO:0000313" key="2">
    <source>
        <dbReference type="Proteomes" id="UP001152795"/>
    </source>
</evidence>
<protein>
    <submittedName>
        <fullName evidence="1">Uncharacterized protein</fullName>
    </submittedName>
</protein>
<dbReference type="GO" id="GO:0005802">
    <property type="term" value="C:trans-Golgi network"/>
    <property type="evidence" value="ECO:0007669"/>
    <property type="project" value="InterPro"/>
</dbReference>
<dbReference type="EMBL" id="CACRXK020001480">
    <property type="protein sequence ID" value="CAB3989391.1"/>
    <property type="molecule type" value="Genomic_DNA"/>
</dbReference>
<dbReference type="Pfam" id="PF15053">
    <property type="entry name" value="Njmu-R1"/>
    <property type="match status" value="1"/>
</dbReference>
<comment type="caution">
    <text evidence="1">The sequence shown here is derived from an EMBL/GenBank/DDBJ whole genome shotgun (WGS) entry which is preliminary data.</text>
</comment>
<reference evidence="1" key="1">
    <citation type="submission" date="2020-04" db="EMBL/GenBank/DDBJ databases">
        <authorList>
            <person name="Alioto T."/>
            <person name="Alioto T."/>
            <person name="Gomez Garrido J."/>
        </authorList>
    </citation>
    <scope>NUCLEOTIDE SEQUENCE</scope>
    <source>
        <strain evidence="1">A484AB</strain>
    </source>
</reference>
<gene>
    <name evidence="1" type="ORF">PACLA_8A019233</name>
</gene>
<dbReference type="PANTHER" id="PTHR14416">
    <property type="entry name" value="PROTEIN NJMU-R1"/>
    <property type="match status" value="1"/>
</dbReference>
<proteinExistence type="predicted"/>
<dbReference type="Proteomes" id="UP001152795">
    <property type="component" value="Unassembled WGS sequence"/>
</dbReference>
<accession>A0A7D9DMB6</accession>
<evidence type="ECO:0000313" key="1">
    <source>
        <dbReference type="EMBL" id="CAB3989391.1"/>
    </source>
</evidence>
<dbReference type="InterPro" id="IPR028280">
    <property type="entry name" value="Njmu-R1"/>
</dbReference>
<dbReference type="AlphaFoldDB" id="A0A7D9DMB6"/>
<sequence length="410" mass="46776">MAETKGENDSNEVSNETDQLFDVMDSEEKADTFVKGYCLYKHMTNRPPTSPTQGAEKTVMKFLKEESSLNKNFSLSLIKTDLKNEQEAKLQDFLIKRLSRSTVYSSSGSLATLSNTDISEKPVICYYKLIKGAKLDYICDSSNKMNEFGSCSMDFLVCFVVSETKLENFCKGYETTLSKSIQTEVDASEMFKDLADWYEINVLYVCRCTKLFQLELSSLISMGLLDQTLSVLGCDEQRKADILRFVGVCSLSNLLSAPVVKESNHKLLEELVQKPKSINKLTFSDSDFKFSFANKEDICEVCNDWATTMVEGEQDNPLFLRQVMENYKLKVIQDMNSLKRLLREAETDHYALFRSYVFLSKCPSSRIVMEHIRQEAKMSMTKDICDVIEVLDDFIVEKGGFSKIRAQTEK</sequence>
<dbReference type="GO" id="GO:0099041">
    <property type="term" value="P:vesicle tethering to Golgi"/>
    <property type="evidence" value="ECO:0007669"/>
    <property type="project" value="InterPro"/>
</dbReference>
<dbReference type="PANTHER" id="PTHR14416:SF2">
    <property type="entry name" value="PROTEIN NJMU-R1"/>
    <property type="match status" value="1"/>
</dbReference>
<dbReference type="OrthoDB" id="20238at2759"/>